<feature type="domain" description="Shedu protein SduA C-terminal" evidence="1">
    <location>
        <begin position="91"/>
        <end position="258"/>
    </location>
</feature>
<evidence type="ECO:0000259" key="1">
    <source>
        <dbReference type="Pfam" id="PF14082"/>
    </source>
</evidence>
<organism evidence="2 3">
    <name type="scientific">Oceanobacillus luteolus</name>
    <dbReference type="NCBI Taxonomy" id="1274358"/>
    <lineage>
        <taxon>Bacteria</taxon>
        <taxon>Bacillati</taxon>
        <taxon>Bacillota</taxon>
        <taxon>Bacilli</taxon>
        <taxon>Bacillales</taxon>
        <taxon>Bacillaceae</taxon>
        <taxon>Oceanobacillus</taxon>
    </lineage>
</organism>
<reference evidence="3" key="1">
    <citation type="journal article" date="2019" name="Int. J. Syst. Evol. Microbiol.">
        <title>The Global Catalogue of Microorganisms (GCM) 10K type strain sequencing project: providing services to taxonomists for standard genome sequencing and annotation.</title>
        <authorList>
            <consortium name="The Broad Institute Genomics Platform"/>
            <consortium name="The Broad Institute Genome Sequencing Center for Infectious Disease"/>
            <person name="Wu L."/>
            <person name="Ma J."/>
        </authorList>
    </citation>
    <scope>NUCLEOTIDE SEQUENCE [LARGE SCALE GENOMIC DNA]</scope>
    <source>
        <strain evidence="3">CGMCC 1.12376</strain>
    </source>
</reference>
<proteinExistence type="predicted"/>
<protein>
    <submittedName>
        <fullName evidence="2">Shedu anti-phage system protein SduA domain-containing protein</fullName>
    </submittedName>
</protein>
<dbReference type="RefSeq" id="WP_379597997.1">
    <property type="nucleotide sequence ID" value="NZ_JBHUDE010000121.1"/>
</dbReference>
<dbReference type="InterPro" id="IPR025359">
    <property type="entry name" value="SduA_C"/>
</dbReference>
<dbReference type="Proteomes" id="UP001597221">
    <property type="component" value="Unassembled WGS sequence"/>
</dbReference>
<keyword evidence="3" id="KW-1185">Reference proteome</keyword>
<comment type="caution">
    <text evidence="2">The sequence shown here is derived from an EMBL/GenBank/DDBJ whole genome shotgun (WGS) entry which is preliminary data.</text>
</comment>
<gene>
    <name evidence="2" type="ORF">ACFSBH_13445</name>
</gene>
<accession>A0ABW4HTQ6</accession>
<dbReference type="EMBL" id="JBHUDE010000121">
    <property type="protein sequence ID" value="MFD1608631.1"/>
    <property type="molecule type" value="Genomic_DNA"/>
</dbReference>
<evidence type="ECO:0000313" key="3">
    <source>
        <dbReference type="Proteomes" id="UP001597221"/>
    </source>
</evidence>
<evidence type="ECO:0000313" key="2">
    <source>
        <dbReference type="EMBL" id="MFD1608631.1"/>
    </source>
</evidence>
<dbReference type="Pfam" id="PF14082">
    <property type="entry name" value="SduA_C"/>
    <property type="match status" value="1"/>
</dbReference>
<name>A0ABW4HTQ6_9BACI</name>
<sequence>MKIHSRNYCTLTQEEKNKWEILKEKEIVRRFENSDIVIRKSRYREYPVAVRHYKSLFPNNHLDIVDLQQIEYLTSLTEEYLAIIENPNSNERSILNWIREERAYFIIASIMKGYYSFGHHDAFIFPEFQLGNTYQVDFLIVGKSSGGYEFIFVELEHPHKNITLANGHLGDAMRKGERQVIDWKYWLESNYGTLYETFKKYKSPRQDLTEEFIKYDSSRIHYVVVAGKRNNFNNRTYQLKRQKRLSENILMLHYDNLYDSAKALIGEPTY</sequence>